<protein>
    <recommendedName>
        <fullName evidence="17">Vitamin K-dependent protein C</fullName>
        <ecNumber evidence="16">3.4.21.69</ecNumber>
    </recommendedName>
    <alternativeName>
        <fullName evidence="20">Anticoagulant protein C</fullName>
    </alternativeName>
    <alternativeName>
        <fullName evidence="18">Autoprothrombin IIA</fullName>
    </alternativeName>
    <alternativeName>
        <fullName evidence="19">Blood coagulation factor XIV</fullName>
    </alternativeName>
</protein>
<dbReference type="FunFam" id="2.40.10.10:FF:000011">
    <property type="entry name" value="Coagulation factor X"/>
    <property type="match status" value="1"/>
</dbReference>
<evidence type="ECO:0000313" key="23">
    <source>
        <dbReference type="Proteomes" id="UP001333110"/>
    </source>
</evidence>
<evidence type="ECO:0000256" key="20">
    <source>
        <dbReference type="ARBA" id="ARBA00042906"/>
    </source>
</evidence>
<dbReference type="EC" id="3.4.21.69" evidence="16"/>
<keyword evidence="7" id="KW-0378">Hydrolase</keyword>
<evidence type="ECO:0000256" key="18">
    <source>
        <dbReference type="ARBA" id="ARBA00041306"/>
    </source>
</evidence>
<keyword evidence="12" id="KW-1015">Disulfide bond</keyword>
<comment type="subcellular location">
    <subcellularLocation>
        <location evidence="1">Endoplasmic reticulum</location>
    </subcellularLocation>
    <subcellularLocation>
        <location evidence="2">Golgi apparatus</location>
    </subcellularLocation>
    <subcellularLocation>
        <location evidence="3">Secreted</location>
    </subcellularLocation>
</comment>
<evidence type="ECO:0000256" key="8">
    <source>
        <dbReference type="ARBA" id="ARBA00022824"/>
    </source>
</evidence>
<dbReference type="SMART" id="SM00020">
    <property type="entry name" value="Tryp_SPc"/>
    <property type="match status" value="1"/>
</dbReference>
<keyword evidence="10" id="KW-0333">Golgi apparatus</keyword>
<comment type="function">
    <text evidence="15">Protein C is a vitamin K-dependent serine protease that regulates blood coagulation by inactivating factors Va and VIIIa in the presence of calcium ions and phospholipids. Exerts a protective effect on the endothelial cell barrier function.</text>
</comment>
<evidence type="ECO:0000256" key="12">
    <source>
        <dbReference type="ARBA" id="ARBA00023157"/>
    </source>
</evidence>
<gene>
    <name evidence="22" type="ORF">QYF61_025668</name>
</gene>
<dbReference type="SUPFAM" id="SSF50494">
    <property type="entry name" value="Trypsin-like serine proteases"/>
    <property type="match status" value="2"/>
</dbReference>
<evidence type="ECO:0000256" key="7">
    <source>
        <dbReference type="ARBA" id="ARBA00022801"/>
    </source>
</evidence>
<feature type="domain" description="Peptidase S1" evidence="21">
    <location>
        <begin position="1"/>
        <end position="279"/>
    </location>
</feature>
<dbReference type="CDD" id="cd00190">
    <property type="entry name" value="Tryp_SPc"/>
    <property type="match status" value="1"/>
</dbReference>
<keyword evidence="8" id="KW-0256">Endoplasmic reticulum</keyword>
<dbReference type="AlphaFoldDB" id="A0AAN7NVV4"/>
<organism evidence="22 23">
    <name type="scientific">Mycteria americana</name>
    <name type="common">Wood stork</name>
    <dbReference type="NCBI Taxonomy" id="33587"/>
    <lineage>
        <taxon>Eukaryota</taxon>
        <taxon>Metazoa</taxon>
        <taxon>Chordata</taxon>
        <taxon>Craniata</taxon>
        <taxon>Vertebrata</taxon>
        <taxon>Euteleostomi</taxon>
        <taxon>Archelosauria</taxon>
        <taxon>Archosauria</taxon>
        <taxon>Dinosauria</taxon>
        <taxon>Saurischia</taxon>
        <taxon>Theropoda</taxon>
        <taxon>Coelurosauria</taxon>
        <taxon>Aves</taxon>
        <taxon>Neognathae</taxon>
        <taxon>Neoaves</taxon>
        <taxon>Aequornithes</taxon>
        <taxon>Ciconiiformes</taxon>
        <taxon>Ciconiidae</taxon>
        <taxon>Mycteria</taxon>
    </lineage>
</organism>
<dbReference type="InterPro" id="IPR050442">
    <property type="entry name" value="Peptidase_S1_coag_factors"/>
</dbReference>
<proteinExistence type="predicted"/>
<dbReference type="InterPro" id="IPR043504">
    <property type="entry name" value="Peptidase_S1_PA_chymotrypsin"/>
</dbReference>
<keyword evidence="11" id="KW-0094">Blood coagulation</keyword>
<dbReference type="GO" id="GO:0005794">
    <property type="term" value="C:Golgi apparatus"/>
    <property type="evidence" value="ECO:0007669"/>
    <property type="project" value="UniProtKB-SubCell"/>
</dbReference>
<name>A0AAN7NVV4_MYCAM</name>
<dbReference type="Proteomes" id="UP001333110">
    <property type="component" value="Unassembled WGS sequence"/>
</dbReference>
<keyword evidence="9" id="KW-0720">Serine protease</keyword>
<dbReference type="GO" id="GO:0005615">
    <property type="term" value="C:extracellular space"/>
    <property type="evidence" value="ECO:0007669"/>
    <property type="project" value="TreeGrafter"/>
</dbReference>
<evidence type="ECO:0000256" key="9">
    <source>
        <dbReference type="ARBA" id="ARBA00022825"/>
    </source>
</evidence>
<comment type="catalytic activity">
    <reaction evidence="14">
        <text>Degradation of blood coagulation factors Va and VIIIa.</text>
        <dbReference type="EC" id="3.4.21.69"/>
    </reaction>
</comment>
<evidence type="ECO:0000256" key="15">
    <source>
        <dbReference type="ARBA" id="ARBA00037553"/>
    </source>
</evidence>
<evidence type="ECO:0000256" key="1">
    <source>
        <dbReference type="ARBA" id="ARBA00004240"/>
    </source>
</evidence>
<evidence type="ECO:0000256" key="11">
    <source>
        <dbReference type="ARBA" id="ARBA00023084"/>
    </source>
</evidence>
<evidence type="ECO:0000256" key="3">
    <source>
        <dbReference type="ARBA" id="ARBA00004613"/>
    </source>
</evidence>
<keyword evidence="4" id="KW-0964">Secreted</keyword>
<evidence type="ECO:0000256" key="16">
    <source>
        <dbReference type="ARBA" id="ARBA00038995"/>
    </source>
</evidence>
<evidence type="ECO:0000259" key="21">
    <source>
        <dbReference type="PROSITE" id="PS50240"/>
    </source>
</evidence>
<dbReference type="PANTHER" id="PTHR24278:SF28">
    <property type="entry name" value="COAGULATION FACTOR X"/>
    <property type="match status" value="1"/>
</dbReference>
<keyword evidence="6" id="KW-0356">Hemostasis</keyword>
<evidence type="ECO:0000256" key="14">
    <source>
        <dbReference type="ARBA" id="ARBA00036045"/>
    </source>
</evidence>
<dbReference type="PANTHER" id="PTHR24278">
    <property type="entry name" value="COAGULATION FACTOR"/>
    <property type="match status" value="1"/>
</dbReference>
<dbReference type="InterPro" id="IPR009003">
    <property type="entry name" value="Peptidase_S1_PA"/>
</dbReference>
<evidence type="ECO:0000256" key="19">
    <source>
        <dbReference type="ARBA" id="ARBA00042403"/>
    </source>
</evidence>
<keyword evidence="13" id="KW-0325">Glycoprotein</keyword>
<evidence type="ECO:0000256" key="6">
    <source>
        <dbReference type="ARBA" id="ARBA00022696"/>
    </source>
</evidence>
<dbReference type="Gene3D" id="2.40.10.10">
    <property type="entry name" value="Trypsin-like serine proteases"/>
    <property type="match status" value="2"/>
</dbReference>
<dbReference type="GO" id="GO:0006508">
    <property type="term" value="P:proteolysis"/>
    <property type="evidence" value="ECO:0007669"/>
    <property type="project" value="UniProtKB-KW"/>
</dbReference>
<evidence type="ECO:0000256" key="17">
    <source>
        <dbReference type="ARBA" id="ARBA00040219"/>
    </source>
</evidence>
<evidence type="ECO:0000256" key="10">
    <source>
        <dbReference type="ARBA" id="ARBA00023034"/>
    </source>
</evidence>
<comment type="caution">
    <text evidence="22">The sequence shown here is derived from an EMBL/GenBank/DDBJ whole genome shotgun (WGS) entry which is preliminary data.</text>
</comment>
<evidence type="ECO:0000256" key="4">
    <source>
        <dbReference type="ARBA" id="ARBA00022525"/>
    </source>
</evidence>
<evidence type="ECO:0000313" key="22">
    <source>
        <dbReference type="EMBL" id="KAK4832800.1"/>
    </source>
</evidence>
<dbReference type="InterPro" id="IPR001254">
    <property type="entry name" value="Trypsin_dom"/>
</dbReference>
<keyword evidence="23" id="KW-1185">Reference proteome</keyword>
<evidence type="ECO:0000256" key="13">
    <source>
        <dbReference type="ARBA" id="ARBA00023180"/>
    </source>
</evidence>
<dbReference type="EMBL" id="JAUNZN010000001">
    <property type="protein sequence ID" value="KAK4832800.1"/>
    <property type="molecule type" value="Genomic_DNA"/>
</dbReference>
<dbReference type="GO" id="GO:0007596">
    <property type="term" value="P:blood coagulation"/>
    <property type="evidence" value="ECO:0007669"/>
    <property type="project" value="UniProtKB-KW"/>
</dbReference>
<evidence type="ECO:0000256" key="2">
    <source>
        <dbReference type="ARBA" id="ARBA00004555"/>
    </source>
</evidence>
<dbReference type="GO" id="GO:0005783">
    <property type="term" value="C:endoplasmic reticulum"/>
    <property type="evidence" value="ECO:0007669"/>
    <property type="project" value="UniProtKB-SubCell"/>
</dbReference>
<accession>A0AAN7NVV4</accession>
<sequence length="456" mass="51099">MVDKEKEEPSRAMHRVEKMIAYAGFDTETFDSDIALLKLEEHITFSRDVVVESNKVSPQPPSLQAKQSQFPQPLLIRLVLQTLHQLRCPSLDTLQHLNVSLVVRGPKLNTAFEVRPHQCRVQGQDHFPSPAGHTIFDTSPDAIGFLGRLGTLLAHIQPAAAFQPLFPKPVALHGVAVAQVQDLALSLVMKVLQIPYVDRDTCKLALRSLVTENMFCAGYDTDGKDVCRGDGGGPHVTKYNGTYFVTGIISWGEGCGRRGKYGLYTNLSKFLPWGEKKKTKPCFSASSVVHKNGLLNIKIKIEYSVMYFKNCISTYFGREEKERCYKQYCGIKTSVETSGYTSALNYILREPNLIYGTVRRAQTCPRDFEAIAQGLHLVTHSLTVVHLSSYPLPWLCSTPSLFVTKSTETFNRFRSPSLAQHAFRGISHLSFSFLTAQFALPGMKHHHQPTEMFSTR</sequence>
<evidence type="ECO:0000256" key="5">
    <source>
        <dbReference type="ARBA" id="ARBA00022670"/>
    </source>
</evidence>
<dbReference type="Pfam" id="PF00089">
    <property type="entry name" value="Trypsin"/>
    <property type="match status" value="1"/>
</dbReference>
<reference evidence="22 23" key="1">
    <citation type="journal article" date="2023" name="J. Hered.">
        <title>Chromosome-level genome of the wood stork (Mycteria americana) provides insight into avian chromosome evolution.</title>
        <authorList>
            <person name="Flamio R. Jr."/>
            <person name="Ramstad K.M."/>
        </authorList>
    </citation>
    <scope>NUCLEOTIDE SEQUENCE [LARGE SCALE GENOMIC DNA]</scope>
    <source>
        <strain evidence="22">JAX WOST 10</strain>
    </source>
</reference>
<dbReference type="PROSITE" id="PS50240">
    <property type="entry name" value="TRYPSIN_DOM"/>
    <property type="match status" value="1"/>
</dbReference>
<keyword evidence="5" id="KW-0645">Protease</keyword>
<dbReference type="GO" id="GO:0004252">
    <property type="term" value="F:serine-type endopeptidase activity"/>
    <property type="evidence" value="ECO:0007669"/>
    <property type="project" value="UniProtKB-EC"/>
</dbReference>